<dbReference type="InterPro" id="IPR001148">
    <property type="entry name" value="CA_dom"/>
</dbReference>
<dbReference type="EC" id="4.2.1.1" evidence="3 8"/>
<evidence type="ECO:0000256" key="6">
    <source>
        <dbReference type="ARBA" id="ARBA00023239"/>
    </source>
</evidence>
<dbReference type="OrthoDB" id="6505958at2759"/>
<evidence type="ECO:0000256" key="1">
    <source>
        <dbReference type="ARBA" id="ARBA00002904"/>
    </source>
</evidence>
<evidence type="ECO:0000256" key="2">
    <source>
        <dbReference type="ARBA" id="ARBA00010718"/>
    </source>
</evidence>
<reference evidence="10" key="1">
    <citation type="submission" date="2020-08" db="EMBL/GenBank/DDBJ databases">
        <title>Multicomponent nature underlies the extraordinary mechanical properties of spider dragline silk.</title>
        <authorList>
            <person name="Kono N."/>
            <person name="Nakamura H."/>
            <person name="Mori M."/>
            <person name="Yoshida Y."/>
            <person name="Ohtoshi R."/>
            <person name="Malay A.D."/>
            <person name="Moran D.A.P."/>
            <person name="Tomita M."/>
            <person name="Numata K."/>
            <person name="Arakawa K."/>
        </authorList>
    </citation>
    <scope>NUCLEOTIDE SEQUENCE</scope>
</reference>
<dbReference type="AlphaFoldDB" id="A0A8X6XG18"/>
<protein>
    <recommendedName>
        <fullName evidence="3 8">Carbonic anhydrase</fullName>
        <ecNumber evidence="3 8">4.2.1.1</ecNumber>
    </recommendedName>
</protein>
<evidence type="ECO:0000256" key="4">
    <source>
        <dbReference type="ARBA" id="ARBA00022723"/>
    </source>
</evidence>
<dbReference type="SUPFAM" id="SSF51069">
    <property type="entry name" value="Carbonic anhydrase"/>
    <property type="match status" value="1"/>
</dbReference>
<evidence type="ECO:0000256" key="7">
    <source>
        <dbReference type="ARBA" id="ARBA00048348"/>
    </source>
</evidence>
<proteinExistence type="inferred from homology"/>
<feature type="domain" description="Alpha-carbonic anhydrase" evidence="9">
    <location>
        <begin position="1"/>
        <end position="138"/>
    </location>
</feature>
<dbReference type="InterPro" id="IPR018338">
    <property type="entry name" value="Carbonic_anhydrase_a-class_CS"/>
</dbReference>
<dbReference type="SMART" id="SM01057">
    <property type="entry name" value="Carb_anhydrase"/>
    <property type="match status" value="1"/>
</dbReference>
<dbReference type="PROSITE" id="PS51144">
    <property type="entry name" value="ALPHA_CA_2"/>
    <property type="match status" value="1"/>
</dbReference>
<comment type="similarity">
    <text evidence="2 8">Belongs to the alpha-carbonic anhydrase family.</text>
</comment>
<dbReference type="EMBL" id="BMAV01008686">
    <property type="protein sequence ID" value="GFY52401.1"/>
    <property type="molecule type" value="Genomic_DNA"/>
</dbReference>
<dbReference type="CDD" id="cd00326">
    <property type="entry name" value="alpha_CA"/>
    <property type="match status" value="1"/>
</dbReference>
<dbReference type="Gene3D" id="3.10.200.10">
    <property type="entry name" value="Alpha carbonic anhydrase"/>
    <property type="match status" value="1"/>
</dbReference>
<keyword evidence="11" id="KW-1185">Reference proteome</keyword>
<keyword evidence="5 8" id="KW-0862">Zinc</keyword>
<dbReference type="InterPro" id="IPR036398">
    <property type="entry name" value="CA_dom_sf"/>
</dbReference>
<accession>A0A8X6XG18</accession>
<dbReference type="InterPro" id="IPR023561">
    <property type="entry name" value="Carbonic_anhydrase_a-class"/>
</dbReference>
<comment type="catalytic activity">
    <reaction evidence="7 8">
        <text>hydrogencarbonate + H(+) = CO2 + H2O</text>
        <dbReference type="Rhea" id="RHEA:10748"/>
        <dbReference type="ChEBI" id="CHEBI:15377"/>
        <dbReference type="ChEBI" id="CHEBI:15378"/>
        <dbReference type="ChEBI" id="CHEBI:16526"/>
        <dbReference type="ChEBI" id="CHEBI:17544"/>
        <dbReference type="EC" id="4.2.1.1"/>
    </reaction>
</comment>
<comment type="caution">
    <text evidence="10">The sequence shown here is derived from an EMBL/GenBank/DDBJ whole genome shotgun (WGS) entry which is preliminary data.</text>
</comment>
<keyword evidence="6 8" id="KW-0456">Lyase</keyword>
<dbReference type="GO" id="GO:0004089">
    <property type="term" value="F:carbonate dehydratase activity"/>
    <property type="evidence" value="ECO:0007669"/>
    <property type="project" value="UniProtKB-UniRule"/>
</dbReference>
<comment type="function">
    <text evidence="1 8">Reversible hydration of carbon dioxide.</text>
</comment>
<evidence type="ECO:0000259" key="9">
    <source>
        <dbReference type="PROSITE" id="PS51144"/>
    </source>
</evidence>
<keyword evidence="4 8" id="KW-0479">Metal-binding</keyword>
<dbReference type="Pfam" id="PF00194">
    <property type="entry name" value="Carb_anhydrase"/>
    <property type="match status" value="1"/>
</dbReference>
<dbReference type="Proteomes" id="UP000886998">
    <property type="component" value="Unassembled WGS sequence"/>
</dbReference>
<evidence type="ECO:0000256" key="3">
    <source>
        <dbReference type="ARBA" id="ARBA00012925"/>
    </source>
</evidence>
<dbReference type="GO" id="GO:0008270">
    <property type="term" value="F:zinc ion binding"/>
    <property type="evidence" value="ECO:0007669"/>
    <property type="project" value="UniProtKB-UniRule"/>
</dbReference>
<evidence type="ECO:0000256" key="8">
    <source>
        <dbReference type="RuleBase" id="RU367011"/>
    </source>
</evidence>
<evidence type="ECO:0000313" key="10">
    <source>
        <dbReference type="EMBL" id="GFY52401.1"/>
    </source>
</evidence>
<comment type="cofactor">
    <cofactor evidence="8">
        <name>Zn(2+)</name>
        <dbReference type="ChEBI" id="CHEBI:29105"/>
    </cofactor>
</comment>
<organism evidence="10 11">
    <name type="scientific">Trichonephila inaurata madagascariensis</name>
    <dbReference type="NCBI Taxonomy" id="2747483"/>
    <lineage>
        <taxon>Eukaryota</taxon>
        <taxon>Metazoa</taxon>
        <taxon>Ecdysozoa</taxon>
        <taxon>Arthropoda</taxon>
        <taxon>Chelicerata</taxon>
        <taxon>Arachnida</taxon>
        <taxon>Araneae</taxon>
        <taxon>Araneomorphae</taxon>
        <taxon>Entelegynae</taxon>
        <taxon>Araneoidea</taxon>
        <taxon>Nephilidae</taxon>
        <taxon>Trichonephila</taxon>
        <taxon>Trichonephila inaurata</taxon>
    </lineage>
</organism>
<dbReference type="PROSITE" id="PS00162">
    <property type="entry name" value="ALPHA_CA_1"/>
    <property type="match status" value="1"/>
</dbReference>
<evidence type="ECO:0000256" key="5">
    <source>
        <dbReference type="ARBA" id="ARBA00022833"/>
    </source>
</evidence>
<dbReference type="PANTHER" id="PTHR18952:SF265">
    <property type="entry name" value="CARBONIC ANHYDRASE"/>
    <property type="match status" value="1"/>
</dbReference>
<gene>
    <name evidence="10" type="primary">Ca6</name>
    <name evidence="10" type="ORF">TNIN_434931</name>
</gene>
<dbReference type="PANTHER" id="PTHR18952">
    <property type="entry name" value="CARBONIC ANHYDRASE"/>
    <property type="match status" value="1"/>
</dbReference>
<evidence type="ECO:0000313" key="11">
    <source>
        <dbReference type="Proteomes" id="UP000886998"/>
    </source>
</evidence>
<sequence>MSFATVILSGIRQGKWPSKYPSCKGRQQSPVAIETKSVNTTVAMDRILYNEYNTPVTKATILNNGHTVQIFPEDGVTRSIQTKVSKYILQQVHFHWGSQNNAGSEHTLDGIRYDLEAHFVHKNEHNDLAVVAALFKVR</sequence>
<name>A0A8X6XG18_9ARAC</name>